<reference evidence="2" key="1">
    <citation type="submission" date="2022-08" db="EMBL/GenBank/DDBJ databases">
        <authorList>
            <person name="Vandamme P."/>
            <person name="Hettiarachchi A."/>
            <person name="Peeters C."/>
            <person name="Cnockaert M."/>
            <person name="Carlier A."/>
        </authorList>
    </citation>
    <scope>NUCLEOTIDE SEQUENCE</scope>
    <source>
        <strain evidence="2">LMG 31809</strain>
    </source>
</reference>
<dbReference type="RefSeq" id="WP_274942844.1">
    <property type="nucleotide sequence ID" value="NZ_JANWOI010000001.1"/>
</dbReference>
<feature type="transmembrane region" description="Helical" evidence="1">
    <location>
        <begin position="46"/>
        <end position="67"/>
    </location>
</feature>
<sequence>MMAGVVRVILILMPFFIYFMWLRSIKRQQQMDSAEREKAREAAEGRMARAIGFGVAAAVAVIIWMTMETEQHERNSVYVPSHTENGQLVPGGFINVPTTDADKTKP</sequence>
<keyword evidence="1" id="KW-1133">Transmembrane helix</keyword>
<keyword evidence="1" id="KW-0812">Transmembrane</keyword>
<feature type="transmembrane region" description="Helical" evidence="1">
    <location>
        <begin position="6"/>
        <end position="25"/>
    </location>
</feature>
<dbReference type="Pfam" id="PF19606">
    <property type="entry name" value="DUF6111"/>
    <property type="match status" value="1"/>
</dbReference>
<dbReference type="InterPro" id="IPR046093">
    <property type="entry name" value="DUF6111"/>
</dbReference>
<accession>A0A9X3TWU1</accession>
<name>A0A9X3TWU1_9PROT</name>
<gene>
    <name evidence="2" type="ORF">NYP16_04165</name>
</gene>
<evidence type="ECO:0000256" key="1">
    <source>
        <dbReference type="SAM" id="Phobius"/>
    </source>
</evidence>
<proteinExistence type="predicted"/>
<dbReference type="AlphaFoldDB" id="A0A9X3TWU1"/>
<evidence type="ECO:0000313" key="3">
    <source>
        <dbReference type="Proteomes" id="UP001141619"/>
    </source>
</evidence>
<dbReference type="Proteomes" id="UP001141619">
    <property type="component" value="Unassembled WGS sequence"/>
</dbReference>
<evidence type="ECO:0000313" key="2">
    <source>
        <dbReference type="EMBL" id="MDA5193150.1"/>
    </source>
</evidence>
<keyword evidence="3" id="KW-1185">Reference proteome</keyword>
<comment type="caution">
    <text evidence="2">The sequence shown here is derived from an EMBL/GenBank/DDBJ whole genome shotgun (WGS) entry which is preliminary data.</text>
</comment>
<reference evidence="2" key="2">
    <citation type="journal article" date="2023" name="Syst. Appl. Microbiol.">
        <title>Govania unica gen. nov., sp. nov., a rare biosphere bacterium that represents a novel family in the class Alphaproteobacteria.</title>
        <authorList>
            <person name="Vandamme P."/>
            <person name="Peeters C."/>
            <person name="Hettiarachchi A."/>
            <person name="Cnockaert M."/>
            <person name="Carlier A."/>
        </authorList>
    </citation>
    <scope>NUCLEOTIDE SEQUENCE</scope>
    <source>
        <strain evidence="2">LMG 31809</strain>
    </source>
</reference>
<keyword evidence="1" id="KW-0472">Membrane</keyword>
<organism evidence="2 3">
    <name type="scientific">Govanella unica</name>
    <dbReference type="NCBI Taxonomy" id="2975056"/>
    <lineage>
        <taxon>Bacteria</taxon>
        <taxon>Pseudomonadati</taxon>
        <taxon>Pseudomonadota</taxon>
        <taxon>Alphaproteobacteria</taxon>
        <taxon>Emcibacterales</taxon>
        <taxon>Govanellaceae</taxon>
        <taxon>Govanella</taxon>
    </lineage>
</organism>
<dbReference type="EMBL" id="JANWOI010000001">
    <property type="protein sequence ID" value="MDA5193150.1"/>
    <property type="molecule type" value="Genomic_DNA"/>
</dbReference>
<protein>
    <submittedName>
        <fullName evidence="2">DUF6111 family protein</fullName>
    </submittedName>
</protein>